<evidence type="ECO:0000256" key="11">
    <source>
        <dbReference type="HAMAP-Rule" id="MF_00942"/>
    </source>
</evidence>
<dbReference type="KEGG" id="minf:MESINF_2423"/>
<keyword evidence="2 11" id="KW-0004">4Fe-4S</keyword>
<dbReference type="GO" id="GO:0006285">
    <property type="term" value="P:base-excision repair, AP site formation"/>
    <property type="evidence" value="ECO:0007669"/>
    <property type="project" value="TreeGrafter"/>
</dbReference>
<dbReference type="PIRSF" id="PIRSF001435">
    <property type="entry name" value="Nth"/>
    <property type="match status" value="1"/>
</dbReference>
<evidence type="ECO:0000259" key="12">
    <source>
        <dbReference type="SMART" id="SM00478"/>
    </source>
</evidence>
<gene>
    <name evidence="11 13" type="primary">nth</name>
    <name evidence="13" type="ORF">MESINF_2423</name>
</gene>
<keyword evidence="10 11" id="KW-0326">Glycosidase</keyword>
<keyword evidence="11" id="KW-0238">DNA-binding</keyword>
<comment type="catalytic activity">
    <reaction evidence="11">
        <text>2'-deoxyribonucleotide-(2'-deoxyribose 5'-phosphate)-2'-deoxyribonucleotide-DNA = a 3'-end 2'-deoxyribonucleotide-(2,3-dehydro-2,3-deoxyribose 5'-phosphate)-DNA + a 5'-end 5'-phospho-2'-deoxyribonucleoside-DNA + H(+)</text>
        <dbReference type="Rhea" id="RHEA:66592"/>
        <dbReference type="Rhea" id="RHEA-COMP:13180"/>
        <dbReference type="Rhea" id="RHEA-COMP:16897"/>
        <dbReference type="Rhea" id="RHEA-COMP:17067"/>
        <dbReference type="ChEBI" id="CHEBI:15378"/>
        <dbReference type="ChEBI" id="CHEBI:136412"/>
        <dbReference type="ChEBI" id="CHEBI:157695"/>
        <dbReference type="ChEBI" id="CHEBI:167181"/>
        <dbReference type="EC" id="4.2.99.18"/>
    </reaction>
</comment>
<name>A0A7Z7LI33_9BACT</name>
<evidence type="ECO:0000256" key="1">
    <source>
        <dbReference type="ARBA" id="ARBA00008343"/>
    </source>
</evidence>
<keyword evidence="13" id="KW-0540">Nuclease</keyword>
<dbReference type="GO" id="GO:0006289">
    <property type="term" value="P:nucleotide-excision repair"/>
    <property type="evidence" value="ECO:0007669"/>
    <property type="project" value="TreeGrafter"/>
</dbReference>
<evidence type="ECO:0000256" key="3">
    <source>
        <dbReference type="ARBA" id="ARBA00022723"/>
    </source>
</evidence>
<keyword evidence="6 11" id="KW-0408">Iron</keyword>
<dbReference type="InterPro" id="IPR000445">
    <property type="entry name" value="HhH_motif"/>
</dbReference>
<dbReference type="EMBL" id="LS974202">
    <property type="protein sequence ID" value="SSC13863.1"/>
    <property type="molecule type" value="Genomic_DNA"/>
</dbReference>
<dbReference type="HAMAP" id="MF_00942">
    <property type="entry name" value="Nth"/>
    <property type="match status" value="1"/>
</dbReference>
<dbReference type="GO" id="GO:0000703">
    <property type="term" value="F:oxidized pyrimidine nucleobase lesion DNA N-glycosylase activity"/>
    <property type="evidence" value="ECO:0007669"/>
    <property type="project" value="TreeGrafter"/>
</dbReference>
<feature type="binding site" evidence="11">
    <location>
        <position position="201"/>
    </location>
    <ligand>
        <name>[4Fe-4S] cluster</name>
        <dbReference type="ChEBI" id="CHEBI:49883"/>
    </ligand>
</feature>
<evidence type="ECO:0000256" key="10">
    <source>
        <dbReference type="ARBA" id="ARBA00023295"/>
    </source>
</evidence>
<dbReference type="AlphaFoldDB" id="A0A7Z7LI33"/>
<dbReference type="InterPro" id="IPR023170">
    <property type="entry name" value="HhH_base_excis_C"/>
</dbReference>
<dbReference type="InterPro" id="IPR005759">
    <property type="entry name" value="Nth"/>
</dbReference>
<keyword evidence="5 11" id="KW-0378">Hydrolase</keyword>
<dbReference type="InterPro" id="IPR004036">
    <property type="entry name" value="Endonuclease-III-like_CS2"/>
</dbReference>
<dbReference type="FunFam" id="1.10.340.30:FF:000001">
    <property type="entry name" value="Endonuclease III"/>
    <property type="match status" value="1"/>
</dbReference>
<feature type="domain" description="HhH-GPD" evidence="12">
    <location>
        <begin position="36"/>
        <end position="183"/>
    </location>
</feature>
<keyword evidence="13" id="KW-0255">Endonuclease</keyword>
<keyword evidence="4 11" id="KW-0227">DNA damage</keyword>
<evidence type="ECO:0000313" key="13">
    <source>
        <dbReference type="EMBL" id="SSC13863.1"/>
    </source>
</evidence>
<feature type="binding site" evidence="11">
    <location>
        <position position="192"/>
    </location>
    <ligand>
        <name>[4Fe-4S] cluster</name>
        <dbReference type="ChEBI" id="CHEBI:49883"/>
    </ligand>
</feature>
<dbReference type="GO" id="GO:0140078">
    <property type="term" value="F:class I DNA-(apurinic or apyrimidinic site) endonuclease activity"/>
    <property type="evidence" value="ECO:0007669"/>
    <property type="project" value="UniProtKB-EC"/>
</dbReference>
<sequence>MSEDCSPDAISCWMIENFKHDHGYREPFKVLISTILSQRTRDENTDEASRKLFSVFPTVESIAAAKPEELYGLIMRSGMYRQKAERIVNCARILLEKFDGRVPDTIEELTSIPGVGRKTANIVLNISFGKEALAVDTHVHRISNRLGWVKTKTPGETEFALMKIISPHLWGPVNGSMVEFGRQICRPVGPRCRDCAISRCCDYYGRISKEDIRQ</sequence>
<dbReference type="Pfam" id="PF00730">
    <property type="entry name" value="HhH-GPD"/>
    <property type="match status" value="1"/>
</dbReference>
<evidence type="ECO:0000256" key="9">
    <source>
        <dbReference type="ARBA" id="ARBA00023239"/>
    </source>
</evidence>
<accession>A0A7Z7LI33</accession>
<dbReference type="Gene3D" id="1.10.340.30">
    <property type="entry name" value="Hypothetical protein, domain 2"/>
    <property type="match status" value="1"/>
</dbReference>
<dbReference type="PROSITE" id="PS01155">
    <property type="entry name" value="ENDONUCLEASE_III_2"/>
    <property type="match status" value="1"/>
</dbReference>
<dbReference type="EC" id="4.2.99.18" evidence="11"/>
<dbReference type="PANTHER" id="PTHR43286">
    <property type="entry name" value="ENDONUCLEASE III-LIKE PROTEIN 1"/>
    <property type="match status" value="1"/>
</dbReference>
<dbReference type="RefSeq" id="WP_169699999.1">
    <property type="nucleotide sequence ID" value="NZ_LS974202.1"/>
</dbReference>
<comment type="cofactor">
    <cofactor evidence="11">
        <name>[4Fe-4S] cluster</name>
        <dbReference type="ChEBI" id="CHEBI:49883"/>
    </cofactor>
    <text evidence="11">Binds 1 [4Fe-4S] cluster.</text>
</comment>
<keyword evidence="14" id="KW-1185">Reference proteome</keyword>
<feature type="binding site" evidence="11">
    <location>
        <position position="185"/>
    </location>
    <ligand>
        <name>[4Fe-4S] cluster</name>
        <dbReference type="ChEBI" id="CHEBI:49883"/>
    </ligand>
</feature>
<dbReference type="GO" id="GO:0003677">
    <property type="term" value="F:DNA binding"/>
    <property type="evidence" value="ECO:0007669"/>
    <property type="project" value="UniProtKB-UniRule"/>
</dbReference>
<dbReference type="InterPro" id="IPR011257">
    <property type="entry name" value="DNA_glycosylase"/>
</dbReference>
<feature type="binding site" evidence="11">
    <location>
        <position position="195"/>
    </location>
    <ligand>
        <name>[4Fe-4S] cluster</name>
        <dbReference type="ChEBI" id="CHEBI:49883"/>
    </ligand>
</feature>
<evidence type="ECO:0000313" key="14">
    <source>
        <dbReference type="Proteomes" id="UP000250796"/>
    </source>
</evidence>
<dbReference type="PANTHER" id="PTHR43286:SF1">
    <property type="entry name" value="ENDONUCLEASE III-LIKE PROTEIN 1"/>
    <property type="match status" value="1"/>
</dbReference>
<dbReference type="InterPro" id="IPR003265">
    <property type="entry name" value="HhH-GPD_domain"/>
</dbReference>
<evidence type="ECO:0000256" key="6">
    <source>
        <dbReference type="ARBA" id="ARBA00023004"/>
    </source>
</evidence>
<proteinExistence type="inferred from homology"/>
<organism evidence="13 14">
    <name type="scientific">Mesotoga infera</name>
    <dbReference type="NCBI Taxonomy" id="1236046"/>
    <lineage>
        <taxon>Bacteria</taxon>
        <taxon>Thermotogati</taxon>
        <taxon>Thermotogota</taxon>
        <taxon>Thermotogae</taxon>
        <taxon>Kosmotogales</taxon>
        <taxon>Kosmotogaceae</taxon>
        <taxon>Mesotoga</taxon>
    </lineage>
</organism>
<keyword evidence="3 11" id="KW-0479">Metal-binding</keyword>
<keyword evidence="9 11" id="KW-0456">Lyase</keyword>
<dbReference type="Proteomes" id="UP000250796">
    <property type="component" value="Chromosome MESINF"/>
</dbReference>
<dbReference type="Gene3D" id="1.10.1670.10">
    <property type="entry name" value="Helix-hairpin-Helix base-excision DNA repair enzymes (C-terminal)"/>
    <property type="match status" value="1"/>
</dbReference>
<evidence type="ECO:0000256" key="2">
    <source>
        <dbReference type="ARBA" id="ARBA00022485"/>
    </source>
</evidence>
<protein>
    <recommendedName>
        <fullName evidence="11">Endonuclease III</fullName>
        <ecNumber evidence="11">4.2.99.18</ecNumber>
    </recommendedName>
    <alternativeName>
        <fullName evidence="11">DNA-(apurinic or apyrimidinic site) lyase</fullName>
    </alternativeName>
</protein>
<evidence type="ECO:0000256" key="5">
    <source>
        <dbReference type="ARBA" id="ARBA00022801"/>
    </source>
</evidence>
<comment type="similarity">
    <text evidence="1 11">Belongs to the Nth/MutY family.</text>
</comment>
<evidence type="ECO:0000256" key="4">
    <source>
        <dbReference type="ARBA" id="ARBA00022763"/>
    </source>
</evidence>
<evidence type="ECO:0000256" key="7">
    <source>
        <dbReference type="ARBA" id="ARBA00023014"/>
    </source>
</evidence>
<keyword evidence="7 11" id="KW-0411">Iron-sulfur</keyword>
<comment type="function">
    <text evidence="11">DNA repair enzyme that has both DNA N-glycosylase activity and AP-lyase activity. The DNA N-glycosylase activity releases various damaged pyrimidines from DNA by cleaving the N-glycosidic bond, leaving an AP (apurinic/apyrimidinic) site. The AP-lyase activity cleaves the phosphodiester bond 3' to the AP site by a beta-elimination, leaving a 3'-terminal unsaturated sugar and a product with a terminal 5'-phosphate.</text>
</comment>
<dbReference type="GO" id="GO:0046872">
    <property type="term" value="F:metal ion binding"/>
    <property type="evidence" value="ECO:0007669"/>
    <property type="project" value="UniProtKB-KW"/>
</dbReference>
<evidence type="ECO:0000256" key="8">
    <source>
        <dbReference type="ARBA" id="ARBA00023204"/>
    </source>
</evidence>
<dbReference type="SMART" id="SM00478">
    <property type="entry name" value="ENDO3c"/>
    <property type="match status" value="1"/>
</dbReference>
<dbReference type="Pfam" id="PF00633">
    <property type="entry name" value="HHH"/>
    <property type="match status" value="1"/>
</dbReference>
<dbReference type="GO" id="GO:0051539">
    <property type="term" value="F:4 iron, 4 sulfur cluster binding"/>
    <property type="evidence" value="ECO:0007669"/>
    <property type="project" value="UniProtKB-UniRule"/>
</dbReference>
<dbReference type="SUPFAM" id="SSF48150">
    <property type="entry name" value="DNA-glycosylase"/>
    <property type="match status" value="1"/>
</dbReference>
<dbReference type="CDD" id="cd00056">
    <property type="entry name" value="ENDO3c"/>
    <property type="match status" value="1"/>
</dbReference>
<keyword evidence="8 11" id="KW-0234">DNA repair</keyword>
<reference evidence="13 14" key="1">
    <citation type="submission" date="2017-01" db="EMBL/GenBank/DDBJ databases">
        <authorList>
            <person name="Erauso G."/>
        </authorList>
    </citation>
    <scope>NUCLEOTIDE SEQUENCE [LARGE SCALE GENOMIC DNA]</scope>
    <source>
        <strain evidence="13">MESINF1</strain>
    </source>
</reference>